<protein>
    <submittedName>
        <fullName evidence="2">Uncharacterized protein</fullName>
    </submittedName>
</protein>
<evidence type="ECO:0000256" key="1">
    <source>
        <dbReference type="SAM" id="MobiDB-lite"/>
    </source>
</evidence>
<dbReference type="EMBL" id="JAVDYC010000001">
    <property type="protein sequence ID" value="MDR7327281.1"/>
    <property type="molecule type" value="Genomic_DNA"/>
</dbReference>
<proteinExistence type="predicted"/>
<sequence length="34" mass="3674">MSRPPRRCRARPGERGDPAVTAVDAASEKLVARP</sequence>
<dbReference type="Proteomes" id="UP001183629">
    <property type="component" value="Unassembled WGS sequence"/>
</dbReference>
<gene>
    <name evidence="2" type="ORF">J2S44_007531</name>
</gene>
<evidence type="ECO:0000313" key="3">
    <source>
        <dbReference type="Proteomes" id="UP001183629"/>
    </source>
</evidence>
<evidence type="ECO:0000313" key="2">
    <source>
        <dbReference type="EMBL" id="MDR7327281.1"/>
    </source>
</evidence>
<dbReference type="AlphaFoldDB" id="A0AAE4CVE9"/>
<name>A0AAE4CVE9_9ACTN</name>
<accession>A0AAE4CVE9</accession>
<reference evidence="2 3" key="1">
    <citation type="submission" date="2023-07" db="EMBL/GenBank/DDBJ databases">
        <title>Sequencing the genomes of 1000 actinobacteria strains.</title>
        <authorList>
            <person name="Klenk H.-P."/>
        </authorList>
    </citation>
    <scope>NUCLEOTIDE SEQUENCE [LARGE SCALE GENOMIC DNA]</scope>
    <source>
        <strain evidence="2 3">DSM 44711</strain>
    </source>
</reference>
<organism evidence="2 3">
    <name type="scientific">Catenuloplanes niger</name>
    <dbReference type="NCBI Taxonomy" id="587534"/>
    <lineage>
        <taxon>Bacteria</taxon>
        <taxon>Bacillati</taxon>
        <taxon>Actinomycetota</taxon>
        <taxon>Actinomycetes</taxon>
        <taxon>Micromonosporales</taxon>
        <taxon>Micromonosporaceae</taxon>
        <taxon>Catenuloplanes</taxon>
    </lineage>
</organism>
<feature type="compositionally biased region" description="Basic residues" evidence="1">
    <location>
        <begin position="1"/>
        <end position="10"/>
    </location>
</feature>
<comment type="caution">
    <text evidence="2">The sequence shown here is derived from an EMBL/GenBank/DDBJ whole genome shotgun (WGS) entry which is preliminary data.</text>
</comment>
<keyword evidence="3" id="KW-1185">Reference proteome</keyword>
<feature type="region of interest" description="Disordered" evidence="1">
    <location>
        <begin position="1"/>
        <end position="34"/>
    </location>
</feature>